<evidence type="ECO:0000313" key="2">
    <source>
        <dbReference type="EMBL" id="QJA91980.1"/>
    </source>
</evidence>
<dbReference type="AlphaFoldDB" id="A0A6M3JTX5"/>
<dbReference type="EMBL" id="MT141928">
    <property type="protein sequence ID" value="QJA72147.1"/>
    <property type="molecule type" value="Genomic_DNA"/>
</dbReference>
<name>A0A6M3JTX5_9ZZZZ</name>
<dbReference type="InterPro" id="IPR023214">
    <property type="entry name" value="HAD_sf"/>
</dbReference>
<dbReference type="EMBL" id="MT143028">
    <property type="protein sequence ID" value="QJA91980.1"/>
    <property type="molecule type" value="Genomic_DNA"/>
</dbReference>
<protein>
    <recommendedName>
        <fullName evidence="3">Polynucleotide kinase</fullName>
    </recommendedName>
</protein>
<sequence length="109" mass="12665">MNIWQRLKKAKVVGVDFDGTLSEGECYTNDEVLKAIPRLDVIEKVNELSKTKFIVIFTARRIHLAEASIRWLNHHEVQYQAISFQKTPCDILIDDKVMNVDDFMVKEVN</sequence>
<dbReference type="Gene3D" id="3.40.50.1000">
    <property type="entry name" value="HAD superfamily/HAD-like"/>
    <property type="match status" value="1"/>
</dbReference>
<evidence type="ECO:0000313" key="1">
    <source>
        <dbReference type="EMBL" id="QJA72147.1"/>
    </source>
</evidence>
<evidence type="ECO:0008006" key="3">
    <source>
        <dbReference type="Google" id="ProtNLM"/>
    </source>
</evidence>
<gene>
    <name evidence="1" type="ORF">MM415A02894_0007</name>
    <name evidence="2" type="ORF">MM415B03217_0007</name>
</gene>
<dbReference type="SUPFAM" id="SSF56784">
    <property type="entry name" value="HAD-like"/>
    <property type="match status" value="1"/>
</dbReference>
<accession>A0A6M3JTX5</accession>
<organism evidence="1">
    <name type="scientific">viral metagenome</name>
    <dbReference type="NCBI Taxonomy" id="1070528"/>
    <lineage>
        <taxon>unclassified sequences</taxon>
        <taxon>metagenomes</taxon>
        <taxon>organismal metagenomes</taxon>
    </lineage>
</organism>
<dbReference type="InterPro" id="IPR036412">
    <property type="entry name" value="HAD-like_sf"/>
</dbReference>
<reference evidence="1" key="1">
    <citation type="submission" date="2020-03" db="EMBL/GenBank/DDBJ databases">
        <title>The deep terrestrial virosphere.</title>
        <authorList>
            <person name="Holmfeldt K."/>
            <person name="Nilsson E."/>
            <person name="Simone D."/>
            <person name="Lopez-Fernandez M."/>
            <person name="Wu X."/>
            <person name="de Brujin I."/>
            <person name="Lundin D."/>
            <person name="Andersson A."/>
            <person name="Bertilsson S."/>
            <person name="Dopson M."/>
        </authorList>
    </citation>
    <scope>NUCLEOTIDE SEQUENCE</scope>
    <source>
        <strain evidence="1">MM415A02894</strain>
        <strain evidence="2">MM415B03217</strain>
    </source>
</reference>
<proteinExistence type="predicted"/>